<dbReference type="Pfam" id="PF01399">
    <property type="entry name" value="PCI"/>
    <property type="match status" value="1"/>
</dbReference>
<gene>
    <name evidence="8" type="ORF">M408DRAFT_332530</name>
</gene>
<dbReference type="PANTHER" id="PTHR14145">
    <property type="entry name" value="26S PROTESOME SUBUNIT 6"/>
    <property type="match status" value="1"/>
</dbReference>
<dbReference type="AlphaFoldDB" id="A0A0C3AEH4"/>
<dbReference type="OrthoDB" id="422427at2759"/>
<dbReference type="SUPFAM" id="SSF46785">
    <property type="entry name" value="Winged helix' DNA-binding domain"/>
    <property type="match status" value="1"/>
</dbReference>
<feature type="domain" description="PCI" evidence="7">
    <location>
        <begin position="262"/>
        <end position="422"/>
    </location>
</feature>
<evidence type="ECO:0000313" key="9">
    <source>
        <dbReference type="Proteomes" id="UP000054097"/>
    </source>
</evidence>
<dbReference type="InterPro" id="IPR000717">
    <property type="entry name" value="PCI_dom"/>
</dbReference>
<protein>
    <recommendedName>
        <fullName evidence="7">PCI domain-containing protein</fullName>
    </recommendedName>
</protein>
<evidence type="ECO:0000256" key="1">
    <source>
        <dbReference type="ARBA" id="ARBA00004123"/>
    </source>
</evidence>
<dbReference type="GO" id="GO:0005737">
    <property type="term" value="C:cytoplasm"/>
    <property type="evidence" value="ECO:0007669"/>
    <property type="project" value="UniProtKB-SubCell"/>
</dbReference>
<name>A0A0C3AEH4_SERVB</name>
<dbReference type="Pfam" id="PF10602">
    <property type="entry name" value="RPN7"/>
    <property type="match status" value="1"/>
</dbReference>
<dbReference type="PROSITE" id="PS50250">
    <property type="entry name" value="PCI"/>
    <property type="match status" value="1"/>
</dbReference>
<organism evidence="8 9">
    <name type="scientific">Serendipita vermifera MAFF 305830</name>
    <dbReference type="NCBI Taxonomy" id="933852"/>
    <lineage>
        <taxon>Eukaryota</taxon>
        <taxon>Fungi</taxon>
        <taxon>Dikarya</taxon>
        <taxon>Basidiomycota</taxon>
        <taxon>Agaricomycotina</taxon>
        <taxon>Agaricomycetes</taxon>
        <taxon>Sebacinales</taxon>
        <taxon>Serendipitaceae</taxon>
        <taxon>Serendipita</taxon>
    </lineage>
</organism>
<comment type="subcellular location">
    <subcellularLocation>
        <location evidence="2">Cytoplasm</location>
    </subcellularLocation>
    <subcellularLocation>
        <location evidence="1">Nucleus</location>
    </subcellularLocation>
</comment>
<dbReference type="Proteomes" id="UP000054097">
    <property type="component" value="Unassembled WGS sequence"/>
</dbReference>
<dbReference type="InterPro" id="IPR036390">
    <property type="entry name" value="WH_DNA-bd_sf"/>
</dbReference>
<accession>A0A0C3AEH4</accession>
<dbReference type="EMBL" id="KN824343">
    <property type="protein sequence ID" value="KIM23050.1"/>
    <property type="molecule type" value="Genomic_DNA"/>
</dbReference>
<evidence type="ECO:0000256" key="2">
    <source>
        <dbReference type="ARBA" id="ARBA00004496"/>
    </source>
</evidence>
<keyword evidence="9" id="KW-1185">Reference proteome</keyword>
<sequence length="473" mass="53291">MATLPVQEPEDAYMEDVYAPDLTSKTSKKSATTVVVDEEHPFDLDAYISNYEPDRSAIKRLMFIASASPALAPQALSKAVDYALKGQDTQLYQNCLSAYMNVVGSQDAMPVDQEWLDKTSAKAQADKDKLEVELKMYTGNMIKESVRMGHNELGHFYRTHGDHATALRHYTKSREFCTNSTHVVDMCLNILELLLEEQNYAHVSTYVFKAEAALDAAGPGADKKKSASNPEKDKVQAKLDLAMALSLLGQSNYDNASWAFMKIGKNLDGWDRRVAAPSDIAIYGTMCALATFERRQLKSALLESESFSYYLEQEPYMREIIDAYMASKFRVVLQLLDRYSARHLLDLQLNQHVKALTKMIKDRALVLYFGPFASIRLDSLAEAFGLTPEETEKSVVTLIQDGSIKGRVDSHNKILKAKDLDHRTELFIRATKTGQEIASANRKLLYRLRLQEAEIVVKPPKNLHLEAMHNYPL</sequence>
<evidence type="ECO:0000256" key="6">
    <source>
        <dbReference type="ARBA" id="ARBA00023242"/>
    </source>
</evidence>
<dbReference type="HOGENOM" id="CLU_022348_1_0_1"/>
<keyword evidence="6" id="KW-0539">Nucleus</keyword>
<dbReference type="SMART" id="SM00088">
    <property type="entry name" value="PINT"/>
    <property type="match status" value="1"/>
</dbReference>
<dbReference type="GO" id="GO:0008180">
    <property type="term" value="C:COP9 signalosome"/>
    <property type="evidence" value="ECO:0007669"/>
    <property type="project" value="UniProtKB-KW"/>
</dbReference>
<dbReference type="Gene3D" id="1.25.40.570">
    <property type="match status" value="1"/>
</dbReference>
<dbReference type="InterPro" id="IPR045135">
    <property type="entry name" value="Rpn7_N"/>
</dbReference>
<proteinExistence type="inferred from homology"/>
<comment type="similarity">
    <text evidence="3">Belongs to the CSN1 family.</text>
</comment>
<evidence type="ECO:0000313" key="8">
    <source>
        <dbReference type="EMBL" id="KIM23050.1"/>
    </source>
</evidence>
<dbReference type="PANTHER" id="PTHR14145:SF2">
    <property type="entry name" value="COP9 SIGNALOSOME COMPLEX SUBUNIT 1"/>
    <property type="match status" value="1"/>
</dbReference>
<keyword evidence="5" id="KW-0736">Signalosome</keyword>
<dbReference type="InterPro" id="IPR019585">
    <property type="entry name" value="Rpn7/CSN1"/>
</dbReference>
<evidence type="ECO:0000259" key="7">
    <source>
        <dbReference type="PROSITE" id="PS50250"/>
    </source>
</evidence>
<evidence type="ECO:0000256" key="3">
    <source>
        <dbReference type="ARBA" id="ARBA00008793"/>
    </source>
</evidence>
<reference evidence="8 9" key="1">
    <citation type="submission" date="2014-04" db="EMBL/GenBank/DDBJ databases">
        <authorList>
            <consortium name="DOE Joint Genome Institute"/>
            <person name="Kuo A."/>
            <person name="Zuccaro A."/>
            <person name="Kohler A."/>
            <person name="Nagy L.G."/>
            <person name="Floudas D."/>
            <person name="Copeland A."/>
            <person name="Barry K.W."/>
            <person name="Cichocki N."/>
            <person name="Veneault-Fourrey C."/>
            <person name="LaButti K."/>
            <person name="Lindquist E.A."/>
            <person name="Lipzen A."/>
            <person name="Lundell T."/>
            <person name="Morin E."/>
            <person name="Murat C."/>
            <person name="Sun H."/>
            <person name="Tunlid A."/>
            <person name="Henrissat B."/>
            <person name="Grigoriev I.V."/>
            <person name="Hibbett D.S."/>
            <person name="Martin F."/>
            <person name="Nordberg H.P."/>
            <person name="Cantor M.N."/>
            <person name="Hua S.X."/>
        </authorList>
    </citation>
    <scope>NUCLEOTIDE SEQUENCE [LARGE SCALE GENOMIC DNA]</scope>
    <source>
        <strain evidence="8 9">MAFF 305830</strain>
    </source>
</reference>
<evidence type="ECO:0000256" key="4">
    <source>
        <dbReference type="ARBA" id="ARBA00022490"/>
    </source>
</evidence>
<dbReference type="STRING" id="933852.A0A0C3AEH4"/>
<keyword evidence="4" id="KW-0963">Cytoplasm</keyword>
<reference evidence="9" key="2">
    <citation type="submission" date="2015-01" db="EMBL/GenBank/DDBJ databases">
        <title>Evolutionary Origins and Diversification of the Mycorrhizal Mutualists.</title>
        <authorList>
            <consortium name="DOE Joint Genome Institute"/>
            <consortium name="Mycorrhizal Genomics Consortium"/>
            <person name="Kohler A."/>
            <person name="Kuo A."/>
            <person name="Nagy L.G."/>
            <person name="Floudas D."/>
            <person name="Copeland A."/>
            <person name="Barry K.W."/>
            <person name="Cichocki N."/>
            <person name="Veneault-Fourrey C."/>
            <person name="LaButti K."/>
            <person name="Lindquist E.A."/>
            <person name="Lipzen A."/>
            <person name="Lundell T."/>
            <person name="Morin E."/>
            <person name="Murat C."/>
            <person name="Riley R."/>
            <person name="Ohm R."/>
            <person name="Sun H."/>
            <person name="Tunlid A."/>
            <person name="Henrissat B."/>
            <person name="Grigoriev I.V."/>
            <person name="Hibbett D.S."/>
            <person name="Martin F."/>
        </authorList>
    </citation>
    <scope>NUCLEOTIDE SEQUENCE [LARGE SCALE GENOMIC DNA]</scope>
    <source>
        <strain evidence="9">MAFF 305830</strain>
    </source>
</reference>
<evidence type="ECO:0000256" key="5">
    <source>
        <dbReference type="ARBA" id="ARBA00022790"/>
    </source>
</evidence>